<sequence>MSASGSSALGDVDSFLKSVRCLVCGVPCHQLSLLSQWWFFSLRKGL</sequence>
<reference evidence="1" key="1">
    <citation type="submission" date="2018-11" db="EMBL/GenBank/DDBJ databases">
        <authorList>
            <consortium name="Genoscope - CEA"/>
            <person name="William W."/>
        </authorList>
    </citation>
    <scope>NUCLEOTIDE SEQUENCE</scope>
</reference>
<proteinExistence type="predicted"/>
<accession>A0A3P6CGU1</accession>
<protein>
    <submittedName>
        <fullName evidence="1">Uncharacterized protein</fullName>
    </submittedName>
</protein>
<name>A0A3P6CGU1_BRACM</name>
<dbReference type="AlphaFoldDB" id="A0A3P6CGU1"/>
<organism evidence="1">
    <name type="scientific">Brassica campestris</name>
    <name type="common">Field mustard</name>
    <dbReference type="NCBI Taxonomy" id="3711"/>
    <lineage>
        <taxon>Eukaryota</taxon>
        <taxon>Viridiplantae</taxon>
        <taxon>Streptophyta</taxon>
        <taxon>Embryophyta</taxon>
        <taxon>Tracheophyta</taxon>
        <taxon>Spermatophyta</taxon>
        <taxon>Magnoliopsida</taxon>
        <taxon>eudicotyledons</taxon>
        <taxon>Gunneridae</taxon>
        <taxon>Pentapetalae</taxon>
        <taxon>rosids</taxon>
        <taxon>malvids</taxon>
        <taxon>Brassicales</taxon>
        <taxon>Brassicaceae</taxon>
        <taxon>Brassiceae</taxon>
        <taxon>Brassica</taxon>
    </lineage>
</organism>
<evidence type="ECO:0000313" key="1">
    <source>
        <dbReference type="EMBL" id="VDD17593.1"/>
    </source>
</evidence>
<gene>
    <name evidence="1" type="ORF">BRAA10T43306Z</name>
</gene>
<dbReference type="EMBL" id="LR031577">
    <property type="protein sequence ID" value="VDD17593.1"/>
    <property type="molecule type" value="Genomic_DNA"/>
</dbReference>